<keyword evidence="5" id="KW-1185">Reference proteome</keyword>
<dbReference type="GO" id="GO:0008270">
    <property type="term" value="F:zinc ion binding"/>
    <property type="evidence" value="ECO:0007669"/>
    <property type="project" value="UniProtKB-KW"/>
</dbReference>
<dbReference type="InParanoid" id="A0A482WPB4"/>
<evidence type="ECO:0000313" key="5">
    <source>
        <dbReference type="Proteomes" id="UP000291343"/>
    </source>
</evidence>
<feature type="region of interest" description="Disordered" evidence="2">
    <location>
        <begin position="65"/>
        <end position="84"/>
    </location>
</feature>
<feature type="domain" description="UBP-type" evidence="3">
    <location>
        <begin position="111"/>
        <end position="216"/>
    </location>
</feature>
<organism evidence="4 5">
    <name type="scientific">Laodelphax striatellus</name>
    <name type="common">Small brown planthopper</name>
    <name type="synonym">Delphax striatella</name>
    <dbReference type="NCBI Taxonomy" id="195883"/>
    <lineage>
        <taxon>Eukaryota</taxon>
        <taxon>Metazoa</taxon>
        <taxon>Ecdysozoa</taxon>
        <taxon>Arthropoda</taxon>
        <taxon>Hexapoda</taxon>
        <taxon>Insecta</taxon>
        <taxon>Pterygota</taxon>
        <taxon>Neoptera</taxon>
        <taxon>Paraneoptera</taxon>
        <taxon>Hemiptera</taxon>
        <taxon>Auchenorrhyncha</taxon>
        <taxon>Fulgoroidea</taxon>
        <taxon>Delphacidae</taxon>
        <taxon>Criomorphinae</taxon>
        <taxon>Laodelphax</taxon>
    </lineage>
</organism>
<dbReference type="Gene3D" id="3.30.40.10">
    <property type="entry name" value="Zinc/RING finger domain, C3HC4 (zinc finger)"/>
    <property type="match status" value="1"/>
</dbReference>
<keyword evidence="1" id="KW-0479">Metal-binding</keyword>
<dbReference type="Pfam" id="PF02148">
    <property type="entry name" value="zf-UBP"/>
    <property type="match status" value="1"/>
</dbReference>
<keyword evidence="1" id="KW-0863">Zinc-finger</keyword>
<comment type="caution">
    <text evidence="4">The sequence shown here is derived from an EMBL/GenBank/DDBJ whole genome shotgun (WGS) entry which is preliminary data.</text>
</comment>
<dbReference type="InterPro" id="IPR001607">
    <property type="entry name" value="Znf_UBP"/>
</dbReference>
<gene>
    <name evidence="4" type="ORF">LSTR_LSTR006983</name>
</gene>
<reference evidence="4 5" key="1">
    <citation type="journal article" date="2017" name="Gigascience">
        <title>Genome sequence of the small brown planthopper, Laodelphax striatellus.</title>
        <authorList>
            <person name="Zhu J."/>
            <person name="Jiang F."/>
            <person name="Wang X."/>
            <person name="Yang P."/>
            <person name="Bao Y."/>
            <person name="Zhao W."/>
            <person name="Wang W."/>
            <person name="Lu H."/>
            <person name="Wang Q."/>
            <person name="Cui N."/>
            <person name="Li J."/>
            <person name="Chen X."/>
            <person name="Luo L."/>
            <person name="Yu J."/>
            <person name="Kang L."/>
            <person name="Cui F."/>
        </authorList>
    </citation>
    <scope>NUCLEOTIDE SEQUENCE [LARGE SCALE GENOMIC DNA]</scope>
    <source>
        <strain evidence="4">Lst14</strain>
    </source>
</reference>
<evidence type="ECO:0000256" key="2">
    <source>
        <dbReference type="SAM" id="MobiDB-lite"/>
    </source>
</evidence>
<feature type="compositionally biased region" description="Low complexity" evidence="2">
    <location>
        <begin position="67"/>
        <end position="76"/>
    </location>
</feature>
<evidence type="ECO:0000259" key="3">
    <source>
        <dbReference type="PROSITE" id="PS50271"/>
    </source>
</evidence>
<dbReference type="SUPFAM" id="SSF57850">
    <property type="entry name" value="RING/U-box"/>
    <property type="match status" value="1"/>
</dbReference>
<sequence length="221" mass="24406">MLLGKVQDDPWYFGLLGDGRRVNGSGARDDLNGQGRLLPAPSSTPSPGLRRPPRCVLISALAGNDASPLPSSELSSRPTDSRLDRTLGRSLAPFLLSTSGSFDEQARLAIQVPDVLDNQSDREAQYRGAIAKCCFCYVCKTFETRLHSCLTCIFFGCHKKNHIQEHSKIKKHYLAMELSFGNVLCLACGDYVYDSQLMRVADERLTRATALVGLRSTPFRH</sequence>
<keyword evidence="1" id="KW-0862">Zinc</keyword>
<dbReference type="EMBL" id="QKKF02028332">
    <property type="protein sequence ID" value="RZF35439.1"/>
    <property type="molecule type" value="Genomic_DNA"/>
</dbReference>
<protein>
    <recommendedName>
        <fullName evidence="3">UBP-type domain-containing protein</fullName>
    </recommendedName>
</protein>
<dbReference type="Proteomes" id="UP000291343">
    <property type="component" value="Unassembled WGS sequence"/>
</dbReference>
<evidence type="ECO:0000256" key="1">
    <source>
        <dbReference type="PROSITE-ProRule" id="PRU00502"/>
    </source>
</evidence>
<dbReference type="STRING" id="195883.A0A482WPB4"/>
<dbReference type="InterPro" id="IPR013083">
    <property type="entry name" value="Znf_RING/FYVE/PHD"/>
</dbReference>
<dbReference type="AlphaFoldDB" id="A0A482WPB4"/>
<feature type="region of interest" description="Disordered" evidence="2">
    <location>
        <begin position="25"/>
        <end position="51"/>
    </location>
</feature>
<feature type="non-terminal residue" evidence="4">
    <location>
        <position position="221"/>
    </location>
</feature>
<dbReference type="OrthoDB" id="47475at2759"/>
<proteinExistence type="predicted"/>
<evidence type="ECO:0000313" key="4">
    <source>
        <dbReference type="EMBL" id="RZF35439.1"/>
    </source>
</evidence>
<accession>A0A482WPB4</accession>
<dbReference type="PROSITE" id="PS50271">
    <property type="entry name" value="ZF_UBP"/>
    <property type="match status" value="1"/>
</dbReference>
<name>A0A482WPB4_LAOST</name>